<evidence type="ECO:0000256" key="4">
    <source>
        <dbReference type="ARBA" id="ARBA00022737"/>
    </source>
</evidence>
<name>A0AA38HNP2_9CUCU</name>
<evidence type="ECO:0000259" key="11">
    <source>
        <dbReference type="Pfam" id="PF08662"/>
    </source>
</evidence>
<gene>
    <name evidence="12" type="ORF">Zmor_027096</name>
</gene>
<comment type="function">
    <text evidence="9">Component of the eukaryotic translation initiation factor 3 (eIF-3) complex, which is involved in protein synthesis and, together with other initiation factors, stimulates binding of mRNA and methionyl-tRNAi to the 40S ribosome.</text>
</comment>
<evidence type="ECO:0000256" key="1">
    <source>
        <dbReference type="ARBA" id="ARBA00022490"/>
    </source>
</evidence>
<keyword evidence="6 8" id="KW-0648">Protein biosynthesis</keyword>
<dbReference type="SUPFAM" id="SSF54928">
    <property type="entry name" value="RNA-binding domain, RBD"/>
    <property type="match status" value="1"/>
</dbReference>
<dbReference type="InterPro" id="IPR035979">
    <property type="entry name" value="RBD_domain_sf"/>
</dbReference>
<evidence type="ECO:0000256" key="3">
    <source>
        <dbReference type="ARBA" id="ARBA00022574"/>
    </source>
</evidence>
<dbReference type="GO" id="GO:0003723">
    <property type="term" value="F:RNA binding"/>
    <property type="evidence" value="ECO:0007669"/>
    <property type="project" value="UniProtKB-UniRule"/>
</dbReference>
<dbReference type="InterPro" id="IPR015943">
    <property type="entry name" value="WD40/YVTN_repeat-like_dom_sf"/>
</dbReference>
<evidence type="ECO:0000313" key="12">
    <source>
        <dbReference type="EMBL" id="KAJ3630075.1"/>
    </source>
</evidence>
<comment type="caution">
    <text evidence="12">The sequence shown here is derived from an EMBL/GenBank/DDBJ whole genome shotgun (WGS) entry which is preliminary data.</text>
</comment>
<dbReference type="Proteomes" id="UP001168821">
    <property type="component" value="Unassembled WGS sequence"/>
</dbReference>
<keyword evidence="2 8" id="KW-0396">Initiation factor</keyword>
<evidence type="ECO:0000256" key="5">
    <source>
        <dbReference type="ARBA" id="ARBA00022884"/>
    </source>
</evidence>
<protein>
    <recommendedName>
        <fullName evidence="8 9">Eukaryotic translation initiation factor 3 subunit B</fullName>
        <shortName evidence="8 9">eIF3b</shortName>
    </recommendedName>
    <alternativeName>
        <fullName evidence="8">Eukaryotic translation initiation factor 3 subunit 9</fullName>
    </alternativeName>
</protein>
<dbReference type="GO" id="GO:0033290">
    <property type="term" value="C:eukaryotic 48S preinitiation complex"/>
    <property type="evidence" value="ECO:0007669"/>
    <property type="project" value="UniProtKB-UniRule"/>
</dbReference>
<dbReference type="PIRSF" id="PIRSF036424">
    <property type="entry name" value="eIF3b"/>
    <property type="match status" value="1"/>
</dbReference>
<sequence>MQRARGSLKLPHRAGVDLGGLTEASKYACDAHIKDSSDSAQGRVTVPSGHKLLYKIVTFISLKIFTALIKDIAEQEIPRFPTDEDLLSSVIAVDGIPVIDSSRKVFCFCFVDFGSPADAEKALRLLNGRHLDSKHIFRTFKLSSLDNYSKINDEFVPPPEPEFQETGDYQSWLLDKHCNDQFVMFHDRMTSVMWNTKTGAQPCIERDHWAEQYVAWSPKGSFLATVHQQGVALWGGEYWKKIQRFEHSGVQLLDFSPCEKYIVTCNNEIVDDRDNPRAIIIWDIRTGAKLRCFQKAGKEFSWPVFKWSHDDKYVARPGDDYIAIYETPSMKTLVKGEKKTILVEGLRDASFSWSPTVRHLAFWVPEKDPHPARVALLEIPSKQIVRSKNLFNIEHATMHWHENGYYLCVKVDSKSKKGKEFSSFEIFRVKEKSIPVDTLETNEPVYAFSWEPNGHRFVVIHGHQKNSLNVTVYTMKGRQSGIDQVTRLFIIYEVLIELRPFRTVVWSPKGSRFVLANLYGANRSLEFWDADSATRLNQGEHYLASRVEWDPTGRYVATYVSAWSEPTEHGYYLWTSQGRLLHRVPVPKLCQFAWRPRPKDDLSPEELKLVEKKAREWASRFDKEDREIEGKVTENERKWRRAQLAQWRTALAKVEAAKTALRESWGRVEPPPQVTQDWIEIEDEDEELLERKVFA</sequence>
<evidence type="ECO:0000259" key="10">
    <source>
        <dbReference type="Pfam" id="PF00076"/>
    </source>
</evidence>
<dbReference type="Gene3D" id="2.130.10.10">
    <property type="entry name" value="YVTN repeat-like/Quinoprotein amine dehydrogenase"/>
    <property type="match status" value="2"/>
</dbReference>
<keyword evidence="4" id="KW-0677">Repeat</keyword>
<comment type="subunit">
    <text evidence="7">Component of the eukaryotic translation initiation factor 3 (eIF-3) complex. The eIF-3 complex interacts with pix. Interacts with mxt.</text>
</comment>
<evidence type="ECO:0000256" key="6">
    <source>
        <dbReference type="ARBA" id="ARBA00022917"/>
    </source>
</evidence>
<evidence type="ECO:0000256" key="2">
    <source>
        <dbReference type="ARBA" id="ARBA00022540"/>
    </source>
</evidence>
<dbReference type="Pfam" id="PF08662">
    <property type="entry name" value="eIF2A"/>
    <property type="match status" value="1"/>
</dbReference>
<keyword evidence="5 8" id="KW-0694">RNA-binding</keyword>
<organism evidence="12 13">
    <name type="scientific">Zophobas morio</name>
    <dbReference type="NCBI Taxonomy" id="2755281"/>
    <lineage>
        <taxon>Eukaryota</taxon>
        <taxon>Metazoa</taxon>
        <taxon>Ecdysozoa</taxon>
        <taxon>Arthropoda</taxon>
        <taxon>Hexapoda</taxon>
        <taxon>Insecta</taxon>
        <taxon>Pterygota</taxon>
        <taxon>Neoptera</taxon>
        <taxon>Endopterygota</taxon>
        <taxon>Coleoptera</taxon>
        <taxon>Polyphaga</taxon>
        <taxon>Cucujiformia</taxon>
        <taxon>Tenebrionidae</taxon>
        <taxon>Zophobas</taxon>
    </lineage>
</organism>
<accession>A0AA38HNP2</accession>
<dbReference type="InterPro" id="IPR013979">
    <property type="entry name" value="TIF_beta_prop-like"/>
</dbReference>
<feature type="domain" description="Translation initiation factor beta propellor-like" evidence="11">
    <location>
        <begin position="388"/>
        <end position="592"/>
    </location>
</feature>
<dbReference type="AlphaFoldDB" id="A0AA38HNP2"/>
<dbReference type="Pfam" id="PF00076">
    <property type="entry name" value="RRM_1"/>
    <property type="match status" value="1"/>
</dbReference>
<comment type="similarity">
    <text evidence="8 9">Belongs to the eIF-3 subunit B family.</text>
</comment>
<dbReference type="Gene3D" id="3.30.70.330">
    <property type="match status" value="1"/>
</dbReference>
<proteinExistence type="inferred from homology"/>
<dbReference type="GO" id="GO:0031369">
    <property type="term" value="F:translation initiation factor binding"/>
    <property type="evidence" value="ECO:0007669"/>
    <property type="project" value="InterPro"/>
</dbReference>
<dbReference type="HAMAP" id="MF_03001">
    <property type="entry name" value="eIF3b"/>
    <property type="match status" value="1"/>
</dbReference>
<dbReference type="GO" id="GO:0003743">
    <property type="term" value="F:translation initiation factor activity"/>
    <property type="evidence" value="ECO:0007669"/>
    <property type="project" value="UniProtKB-UniRule"/>
</dbReference>
<reference evidence="12" key="1">
    <citation type="journal article" date="2023" name="G3 (Bethesda)">
        <title>Whole genome assemblies of Zophobas morio and Tenebrio molitor.</title>
        <authorList>
            <person name="Kaur S."/>
            <person name="Stinson S.A."/>
            <person name="diCenzo G.C."/>
        </authorList>
    </citation>
    <scope>NUCLEOTIDE SEQUENCE</scope>
    <source>
        <strain evidence="12">QUZm001</strain>
    </source>
</reference>
<dbReference type="InterPro" id="IPR000504">
    <property type="entry name" value="RRM_dom"/>
</dbReference>
<dbReference type="GO" id="GO:0005852">
    <property type="term" value="C:eukaryotic translation initiation factor 3 complex"/>
    <property type="evidence" value="ECO:0007669"/>
    <property type="project" value="UniProtKB-UniRule"/>
</dbReference>
<evidence type="ECO:0000256" key="8">
    <source>
        <dbReference type="HAMAP-Rule" id="MF_03001"/>
    </source>
</evidence>
<dbReference type="GO" id="GO:0001732">
    <property type="term" value="P:formation of cytoplasmic translation initiation complex"/>
    <property type="evidence" value="ECO:0007669"/>
    <property type="project" value="UniProtKB-UniRule"/>
</dbReference>
<keyword evidence="13" id="KW-1185">Reference proteome</keyword>
<dbReference type="PANTHER" id="PTHR14068">
    <property type="entry name" value="EUKARYOTIC TRANSLATION INITIATION FACTOR 3 EIF3 -RELATED"/>
    <property type="match status" value="1"/>
</dbReference>
<evidence type="ECO:0000256" key="9">
    <source>
        <dbReference type="PIRNR" id="PIRNR036424"/>
    </source>
</evidence>
<evidence type="ECO:0000256" key="7">
    <source>
        <dbReference type="ARBA" id="ARBA00047068"/>
    </source>
</evidence>
<dbReference type="InterPro" id="IPR012677">
    <property type="entry name" value="Nucleotide-bd_a/b_plait_sf"/>
</dbReference>
<keyword evidence="1 8" id="KW-0963">Cytoplasm</keyword>
<comment type="subcellular location">
    <subcellularLocation>
        <location evidence="8 9">Cytoplasm</location>
    </subcellularLocation>
</comment>
<keyword evidence="3" id="KW-0853">WD repeat</keyword>
<comment type="function">
    <text evidence="8">RNA-binding component of the eukaryotic translation initiation factor 3 (eIF-3) complex, which is involved in protein synthesis of a specialized repertoire of mRNAs and, together with other initiation factors, stimulates binding of mRNA and methionyl-tRNAi to the 40S ribosome. The eIF-3 complex specifically targets and initiates translation of a subset of mRNAs involved in cell proliferation.</text>
</comment>
<dbReference type="SUPFAM" id="SSF82171">
    <property type="entry name" value="DPP6 N-terminal domain-like"/>
    <property type="match status" value="1"/>
</dbReference>
<dbReference type="InterPro" id="IPR011400">
    <property type="entry name" value="EIF3B"/>
</dbReference>
<dbReference type="PANTHER" id="PTHR14068:SF0">
    <property type="entry name" value="EUKARYOTIC TRANSLATION INITIATION FACTOR 3 SUBUNIT B"/>
    <property type="match status" value="1"/>
</dbReference>
<feature type="domain" description="RRM" evidence="10">
    <location>
        <begin position="101"/>
        <end position="135"/>
    </location>
</feature>
<dbReference type="GO" id="GO:0016282">
    <property type="term" value="C:eukaryotic 43S preinitiation complex"/>
    <property type="evidence" value="ECO:0007669"/>
    <property type="project" value="UniProtKB-UniRule"/>
</dbReference>
<dbReference type="EMBL" id="JALNTZ010000855">
    <property type="protein sequence ID" value="KAJ3630075.1"/>
    <property type="molecule type" value="Genomic_DNA"/>
</dbReference>
<evidence type="ECO:0000313" key="13">
    <source>
        <dbReference type="Proteomes" id="UP001168821"/>
    </source>
</evidence>